<evidence type="ECO:0000256" key="6">
    <source>
        <dbReference type="SAM" id="Phobius"/>
    </source>
</evidence>
<dbReference type="InParanoid" id="A0A074YNL7"/>
<feature type="transmembrane region" description="Helical" evidence="6">
    <location>
        <begin position="496"/>
        <end position="515"/>
    </location>
</feature>
<feature type="transmembrane region" description="Helical" evidence="6">
    <location>
        <begin position="399"/>
        <end position="419"/>
    </location>
</feature>
<sequence length="523" mass="58065">MDDELKGLSLYEQKCILINREMDSNGMGRYQWSIWLLCGFGYFIDLLWAQAFGLVLGPLEQELGFPASQSGNISTAFSAGLTAGAFTWGVLVDIIGRQWAFNLTCLISASFGLGLGGCDSYTSFLVVTAFCGFGIGGNIPIDTTICLEFLPQNRRFLLVLLSLFQPIGVVICSVIAYGFIPSYSCSPNFVEPNPAPSCKNVPAGTPCCTRESNMGWRYLMFTLGAITLFIFFLRFVVFRFQESPKFLVYRGQDEKAVQVLQHIAKYNKRESALTLDDFFTLRVEPGVHSTAGMLGSGDQQKHLSILGKVKLEFKRYRMLFATRWMSYLTILVWLTYIMDFWGFTLAGGYLPRIIAAKNVEISRGLKYTYRSYVYIYLPGIVGVLLGGAMYKFPAFGRKWTMVISSALMGVSIFLFSAANSEASNIGLNVMEYFFQSMFNAVLYGWTPEQFPAPIRGTACGIAAFWGRLFGIVAPQIAQNLLPSTTEPTADDYAKVLYLAGGITLGCVVTTALLPIRMLNRQSM</sequence>
<dbReference type="SUPFAM" id="SSF103473">
    <property type="entry name" value="MFS general substrate transporter"/>
    <property type="match status" value="1"/>
</dbReference>
<dbReference type="PANTHER" id="PTHR23511">
    <property type="entry name" value="SYNAPTIC VESICLE GLYCOPROTEIN 2"/>
    <property type="match status" value="1"/>
</dbReference>
<keyword evidence="2" id="KW-0813">Transport</keyword>
<reference evidence="8 9" key="1">
    <citation type="journal article" date="2014" name="BMC Genomics">
        <title>Genome sequencing of four Aureobasidium pullulans varieties: biotechnological potential, stress tolerance, and description of new species.</title>
        <authorList>
            <person name="Gostin Ar C."/>
            <person name="Ohm R.A."/>
            <person name="Kogej T."/>
            <person name="Sonjak S."/>
            <person name="Turk M."/>
            <person name="Zajc J."/>
            <person name="Zalar P."/>
            <person name="Grube M."/>
            <person name="Sun H."/>
            <person name="Han J."/>
            <person name="Sharma A."/>
            <person name="Chiniquy J."/>
            <person name="Ngan C.Y."/>
            <person name="Lipzen A."/>
            <person name="Barry K."/>
            <person name="Grigoriev I.V."/>
            <person name="Gunde-Cimerman N."/>
        </authorList>
    </citation>
    <scope>NUCLEOTIDE SEQUENCE [LARGE SCALE GENOMIC DNA]</scope>
    <source>
        <strain evidence="8 9">EXF-2481</strain>
    </source>
</reference>
<name>A0A074YNL7_AURSE</name>
<comment type="subcellular location">
    <subcellularLocation>
        <location evidence="1">Membrane</location>
        <topology evidence="1">Multi-pass membrane protein</topology>
    </subcellularLocation>
</comment>
<dbReference type="PROSITE" id="PS50850">
    <property type="entry name" value="MFS"/>
    <property type="match status" value="1"/>
</dbReference>
<keyword evidence="3 6" id="KW-0812">Transmembrane</keyword>
<evidence type="ECO:0000256" key="2">
    <source>
        <dbReference type="ARBA" id="ARBA00022448"/>
    </source>
</evidence>
<dbReference type="Pfam" id="PF07690">
    <property type="entry name" value="MFS_1"/>
    <property type="match status" value="1"/>
</dbReference>
<keyword evidence="5 6" id="KW-0472">Membrane</keyword>
<feature type="transmembrane region" description="Helical" evidence="6">
    <location>
        <begin position="157"/>
        <end position="180"/>
    </location>
</feature>
<feature type="transmembrane region" description="Helical" evidence="6">
    <location>
        <begin position="99"/>
        <end position="117"/>
    </location>
</feature>
<proteinExistence type="predicted"/>
<evidence type="ECO:0000256" key="1">
    <source>
        <dbReference type="ARBA" id="ARBA00004141"/>
    </source>
</evidence>
<feature type="transmembrane region" description="Helical" evidence="6">
    <location>
        <begin position="218"/>
        <end position="237"/>
    </location>
</feature>
<feature type="transmembrane region" description="Helical" evidence="6">
    <location>
        <begin position="123"/>
        <end position="150"/>
    </location>
</feature>
<feature type="transmembrane region" description="Helical" evidence="6">
    <location>
        <begin position="373"/>
        <end position="392"/>
    </location>
</feature>
<dbReference type="OMA" id="WTMVVSS"/>
<feature type="transmembrane region" description="Helical" evidence="6">
    <location>
        <begin position="32"/>
        <end position="53"/>
    </location>
</feature>
<dbReference type="RefSeq" id="XP_013348255.1">
    <property type="nucleotide sequence ID" value="XM_013492801.1"/>
</dbReference>
<dbReference type="HOGENOM" id="CLU_001265_52_1_1"/>
<feature type="domain" description="Major facilitator superfamily (MFS) profile" evidence="7">
    <location>
        <begin position="34"/>
        <end position="517"/>
    </location>
</feature>
<dbReference type="AlphaFoldDB" id="A0A074YNL7"/>
<feature type="transmembrane region" description="Helical" evidence="6">
    <location>
        <begin position="73"/>
        <end position="92"/>
    </location>
</feature>
<dbReference type="InterPro" id="IPR036259">
    <property type="entry name" value="MFS_trans_sf"/>
</dbReference>
<dbReference type="EMBL" id="KL584750">
    <property type="protein sequence ID" value="KEQ99290.1"/>
    <property type="molecule type" value="Genomic_DNA"/>
</dbReference>
<evidence type="ECO:0000313" key="8">
    <source>
        <dbReference type="EMBL" id="KEQ99290.1"/>
    </source>
</evidence>
<protein>
    <recommendedName>
        <fullName evidence="7">Major facilitator superfamily (MFS) profile domain-containing protein</fullName>
    </recommendedName>
</protein>
<feature type="transmembrane region" description="Helical" evidence="6">
    <location>
        <begin position="324"/>
        <end position="343"/>
    </location>
</feature>
<accession>A0A074YNL7</accession>
<evidence type="ECO:0000256" key="4">
    <source>
        <dbReference type="ARBA" id="ARBA00022989"/>
    </source>
</evidence>
<dbReference type="Gene3D" id="1.20.1250.20">
    <property type="entry name" value="MFS general substrate transporter like domains"/>
    <property type="match status" value="1"/>
</dbReference>
<keyword evidence="4 6" id="KW-1133">Transmembrane helix</keyword>
<keyword evidence="9" id="KW-1185">Reference proteome</keyword>
<dbReference type="InterPro" id="IPR020846">
    <property type="entry name" value="MFS_dom"/>
</dbReference>
<evidence type="ECO:0000259" key="7">
    <source>
        <dbReference type="PROSITE" id="PS50850"/>
    </source>
</evidence>
<evidence type="ECO:0000256" key="3">
    <source>
        <dbReference type="ARBA" id="ARBA00022692"/>
    </source>
</evidence>
<dbReference type="GO" id="GO:0016020">
    <property type="term" value="C:membrane"/>
    <property type="evidence" value="ECO:0007669"/>
    <property type="project" value="UniProtKB-SubCell"/>
</dbReference>
<dbReference type="InterPro" id="IPR011701">
    <property type="entry name" value="MFS"/>
</dbReference>
<dbReference type="GeneID" id="25369485"/>
<dbReference type="GO" id="GO:0022857">
    <property type="term" value="F:transmembrane transporter activity"/>
    <property type="evidence" value="ECO:0007669"/>
    <property type="project" value="InterPro"/>
</dbReference>
<evidence type="ECO:0000256" key="5">
    <source>
        <dbReference type="ARBA" id="ARBA00023136"/>
    </source>
</evidence>
<gene>
    <name evidence="8" type="ORF">AUEXF2481DRAFT_61487</name>
</gene>
<organism evidence="8 9">
    <name type="scientific">Aureobasidium subglaciale (strain EXF-2481)</name>
    <name type="common">Aureobasidium pullulans var. subglaciale</name>
    <dbReference type="NCBI Taxonomy" id="1043005"/>
    <lineage>
        <taxon>Eukaryota</taxon>
        <taxon>Fungi</taxon>
        <taxon>Dikarya</taxon>
        <taxon>Ascomycota</taxon>
        <taxon>Pezizomycotina</taxon>
        <taxon>Dothideomycetes</taxon>
        <taxon>Dothideomycetidae</taxon>
        <taxon>Dothideales</taxon>
        <taxon>Saccotheciaceae</taxon>
        <taxon>Aureobasidium</taxon>
    </lineage>
</organism>
<evidence type="ECO:0000313" key="9">
    <source>
        <dbReference type="Proteomes" id="UP000030641"/>
    </source>
</evidence>
<dbReference type="Proteomes" id="UP000030641">
    <property type="component" value="Unassembled WGS sequence"/>
</dbReference>
<dbReference type="OrthoDB" id="4139357at2759"/>
<dbReference type="PANTHER" id="PTHR23511:SF3">
    <property type="entry name" value="MAJOR FACILITATOR SUPERFAMILY (MFS) PROFILE DOMAIN-CONTAINING PROTEIN"/>
    <property type="match status" value="1"/>
</dbReference>